<dbReference type="NCBIfam" id="TIGR03619">
    <property type="entry name" value="F420_Rv2161c"/>
    <property type="match status" value="1"/>
</dbReference>
<evidence type="ECO:0000256" key="2">
    <source>
        <dbReference type="ARBA" id="ARBA00022643"/>
    </source>
</evidence>
<protein>
    <submittedName>
        <fullName evidence="6">Putative F420-dependent oxidoreductase</fullName>
    </submittedName>
</protein>
<keyword evidence="1" id="KW-0285">Flavoprotein</keyword>
<keyword evidence="2" id="KW-0288">FMN</keyword>
<dbReference type="Proteomes" id="UP000291591">
    <property type="component" value="Unassembled WGS sequence"/>
</dbReference>
<keyword evidence="7" id="KW-1185">Reference proteome</keyword>
<evidence type="ECO:0000259" key="5">
    <source>
        <dbReference type="Pfam" id="PF00296"/>
    </source>
</evidence>
<name>A0A4Q7V131_PSEST</name>
<dbReference type="InterPro" id="IPR019921">
    <property type="entry name" value="Lucif-like_OxRdtase_Rv2161c"/>
</dbReference>
<dbReference type="GO" id="GO:0046306">
    <property type="term" value="P:alkanesulfonate catabolic process"/>
    <property type="evidence" value="ECO:0007669"/>
    <property type="project" value="TreeGrafter"/>
</dbReference>
<comment type="caution">
    <text evidence="6">The sequence shown here is derived from an EMBL/GenBank/DDBJ whole genome shotgun (WGS) entry which is preliminary data.</text>
</comment>
<dbReference type="InterPro" id="IPR011251">
    <property type="entry name" value="Luciferase-like_dom"/>
</dbReference>
<accession>A0A4Q7V131</accession>
<evidence type="ECO:0000256" key="3">
    <source>
        <dbReference type="ARBA" id="ARBA00023002"/>
    </source>
</evidence>
<feature type="domain" description="Luciferase-like" evidence="5">
    <location>
        <begin position="20"/>
        <end position="275"/>
    </location>
</feature>
<dbReference type="PANTHER" id="PTHR42847:SF4">
    <property type="entry name" value="ALKANESULFONATE MONOOXYGENASE-RELATED"/>
    <property type="match status" value="1"/>
</dbReference>
<evidence type="ECO:0000313" key="7">
    <source>
        <dbReference type="Proteomes" id="UP000291591"/>
    </source>
</evidence>
<evidence type="ECO:0000256" key="4">
    <source>
        <dbReference type="ARBA" id="ARBA00023033"/>
    </source>
</evidence>
<dbReference type="Pfam" id="PF00296">
    <property type="entry name" value="Bac_luciferase"/>
    <property type="match status" value="1"/>
</dbReference>
<dbReference type="Gene3D" id="3.20.20.30">
    <property type="entry name" value="Luciferase-like domain"/>
    <property type="match status" value="1"/>
</dbReference>
<dbReference type="InterPro" id="IPR050172">
    <property type="entry name" value="SsuD_RutA_monooxygenase"/>
</dbReference>
<evidence type="ECO:0000256" key="1">
    <source>
        <dbReference type="ARBA" id="ARBA00022630"/>
    </source>
</evidence>
<sequence>MRHATGGVIMVDVRIGFCVPQFGTAAAHVDDTMRFAAGAEERGAASLWTGDRLLAAVDPRVGYGGGPGIPPEFDAAHDPLALLTAAAAVTTRVQLGTSTLNAPWYPAALLARHALTLDRISGGRLLLGLGTGWSPEEYDAVGVPMHERGARLDEFLDVASAWWHDEPVQVDGRFATIAPAHVRVKPHGIPVYLAGFAERARRRIAERADGFLPVVQPGVADLDAAVNTPWQGLRDAAAEAGRDPSSIGAALRVNPRSTDSTDAIGETLRRVAEQTDVEHAFVDLLYLAGDADTSLDLVSAVLDAAG</sequence>
<proteinExistence type="predicted"/>
<dbReference type="GO" id="GO:0008726">
    <property type="term" value="F:alkanesulfonate monooxygenase activity"/>
    <property type="evidence" value="ECO:0007669"/>
    <property type="project" value="TreeGrafter"/>
</dbReference>
<keyword evidence="4" id="KW-0503">Monooxygenase</keyword>
<gene>
    <name evidence="6" type="ORF">EV383_3926</name>
</gene>
<reference evidence="6 7" key="1">
    <citation type="submission" date="2019-02" db="EMBL/GenBank/DDBJ databases">
        <title>Sequencing the genomes of 1000 actinobacteria strains.</title>
        <authorList>
            <person name="Klenk H.-P."/>
        </authorList>
    </citation>
    <scope>NUCLEOTIDE SEQUENCE [LARGE SCALE GENOMIC DNA]</scope>
    <source>
        <strain evidence="6 7">DSM 45779</strain>
    </source>
</reference>
<dbReference type="SUPFAM" id="SSF51679">
    <property type="entry name" value="Bacterial luciferase-like"/>
    <property type="match status" value="1"/>
</dbReference>
<dbReference type="AlphaFoldDB" id="A0A4Q7V131"/>
<dbReference type="PANTHER" id="PTHR42847">
    <property type="entry name" value="ALKANESULFONATE MONOOXYGENASE"/>
    <property type="match status" value="1"/>
</dbReference>
<keyword evidence="3" id="KW-0560">Oxidoreductase</keyword>
<organism evidence="6 7">
    <name type="scientific">Pseudonocardia sediminis</name>
    <dbReference type="NCBI Taxonomy" id="1397368"/>
    <lineage>
        <taxon>Bacteria</taxon>
        <taxon>Bacillati</taxon>
        <taxon>Actinomycetota</taxon>
        <taxon>Actinomycetes</taxon>
        <taxon>Pseudonocardiales</taxon>
        <taxon>Pseudonocardiaceae</taxon>
        <taxon>Pseudonocardia</taxon>
    </lineage>
</organism>
<evidence type="ECO:0000313" key="6">
    <source>
        <dbReference type="EMBL" id="RZT87021.1"/>
    </source>
</evidence>
<dbReference type="EMBL" id="SHKL01000001">
    <property type="protein sequence ID" value="RZT87021.1"/>
    <property type="molecule type" value="Genomic_DNA"/>
</dbReference>
<dbReference type="InterPro" id="IPR036661">
    <property type="entry name" value="Luciferase-like_sf"/>
</dbReference>